<dbReference type="InterPro" id="IPR014503">
    <property type="entry name" value="Clavaminate_syn-like"/>
</dbReference>
<evidence type="ECO:0000256" key="2">
    <source>
        <dbReference type="ARBA" id="ARBA00023002"/>
    </source>
</evidence>
<protein>
    <recommendedName>
        <fullName evidence="4">TauD/TfdA-like domain-containing protein</fullName>
    </recommendedName>
</protein>
<dbReference type="Pfam" id="PF02668">
    <property type="entry name" value="TauD"/>
    <property type="match status" value="1"/>
</dbReference>
<keyword evidence="2" id="KW-0560">Oxidoreductase</keyword>
<dbReference type="AlphaFoldDB" id="A0A6C0AQ25"/>
<proteinExistence type="predicted"/>
<dbReference type="GO" id="GO:0005506">
    <property type="term" value="F:iron ion binding"/>
    <property type="evidence" value="ECO:0007669"/>
    <property type="project" value="InterPro"/>
</dbReference>
<reference evidence="5" key="1">
    <citation type="journal article" date="2020" name="Nature">
        <title>Giant virus diversity and host interactions through global metagenomics.</title>
        <authorList>
            <person name="Schulz F."/>
            <person name="Roux S."/>
            <person name="Paez-Espino D."/>
            <person name="Jungbluth S."/>
            <person name="Walsh D.A."/>
            <person name="Denef V.J."/>
            <person name="McMahon K.D."/>
            <person name="Konstantinidis K.T."/>
            <person name="Eloe-Fadrosh E.A."/>
            <person name="Kyrpides N.C."/>
            <person name="Woyke T."/>
        </authorList>
    </citation>
    <scope>NUCLEOTIDE SEQUENCE</scope>
    <source>
        <strain evidence="5">GVMAG-S-1101164-72</strain>
    </source>
</reference>
<dbReference type="GO" id="GO:0016491">
    <property type="term" value="F:oxidoreductase activity"/>
    <property type="evidence" value="ECO:0007669"/>
    <property type="project" value="UniProtKB-KW"/>
</dbReference>
<dbReference type="PIRSF" id="PIRSF019543">
    <property type="entry name" value="Clavaminate_syn"/>
    <property type="match status" value="1"/>
</dbReference>
<name>A0A6C0AQ25_9ZZZZ</name>
<dbReference type="EMBL" id="MN740758">
    <property type="protein sequence ID" value="QHS81570.1"/>
    <property type="molecule type" value="Genomic_DNA"/>
</dbReference>
<dbReference type="InterPro" id="IPR042098">
    <property type="entry name" value="TauD-like_sf"/>
</dbReference>
<evidence type="ECO:0000259" key="4">
    <source>
        <dbReference type="Pfam" id="PF02668"/>
    </source>
</evidence>
<feature type="domain" description="TauD/TfdA-like" evidence="4">
    <location>
        <begin position="245"/>
        <end position="311"/>
    </location>
</feature>
<evidence type="ECO:0000313" key="5">
    <source>
        <dbReference type="EMBL" id="QHS81570.1"/>
    </source>
</evidence>
<evidence type="ECO:0000256" key="1">
    <source>
        <dbReference type="ARBA" id="ARBA00022723"/>
    </source>
</evidence>
<accession>A0A6C0AQ25</accession>
<dbReference type="Gene3D" id="3.60.130.10">
    <property type="entry name" value="Clavaminate synthase-like"/>
    <property type="match status" value="1"/>
</dbReference>
<evidence type="ECO:0000256" key="3">
    <source>
        <dbReference type="ARBA" id="ARBA00023004"/>
    </source>
</evidence>
<sequence length="334" mass="37183">MTLDGFILHMIVFYSLYSSVKEMEIILTDEEVGSLLALASTVFASPTTDPDKFCEQAKKAATLVPSHILSVLQQFAESDSGFLLIKQIPISGIPDTPPNNTHYVGETIYVARIQAILVSVISDLIAYQAECKGHLFQDIVPTKTMAAKQTSQGSVELEIHTEQAFSKLRPDFLSLSCLRGDTEALTYILPFQKIIKNLTEDEQGLARQSLWTSNVDLSFKLEGLSFAEGDVRGPMAILQGADLVFDQDLMSGTSAASEALIQTIVDIYYRERLAHCLRPGQILILDNRKVVHGRSTYHPKYDGQDRFLVRCFGTRDLTRFEGTLDGRMVKVMYS</sequence>
<dbReference type="SUPFAM" id="SSF51197">
    <property type="entry name" value="Clavaminate synthase-like"/>
    <property type="match status" value="1"/>
</dbReference>
<organism evidence="5">
    <name type="scientific">viral metagenome</name>
    <dbReference type="NCBI Taxonomy" id="1070528"/>
    <lineage>
        <taxon>unclassified sequences</taxon>
        <taxon>metagenomes</taxon>
        <taxon>organismal metagenomes</taxon>
    </lineage>
</organism>
<dbReference type="InterPro" id="IPR003819">
    <property type="entry name" value="TauD/TfdA-like"/>
</dbReference>
<keyword evidence="3" id="KW-0408">Iron</keyword>
<keyword evidence="1" id="KW-0479">Metal-binding</keyword>